<reference evidence="2 3" key="1">
    <citation type="submission" date="2018-01" db="EMBL/GenBank/DDBJ databases">
        <title>Draft genome sequence of Streptomyces sp. 13K301.</title>
        <authorList>
            <person name="Sahin N."/>
            <person name="Saygin H."/>
            <person name="Ay H."/>
        </authorList>
    </citation>
    <scope>NUCLEOTIDE SEQUENCE [LARGE SCALE GENOMIC DNA]</scope>
    <source>
        <strain evidence="2 3">13K301</strain>
    </source>
</reference>
<protein>
    <submittedName>
        <fullName evidence="2">Uncharacterized protein</fullName>
    </submittedName>
</protein>
<evidence type="ECO:0000313" key="3">
    <source>
        <dbReference type="Proteomes" id="UP000235943"/>
    </source>
</evidence>
<sequence length="89" mass="9756">MAEPGPFRSPASAVQLSGRLLCWCLAAAMASAAVDAVLDPRARWWGTMWTLPWWLACAAVLAWSVLRAREKADRPPPHDSVPSDWEQAA</sequence>
<keyword evidence="1" id="KW-1133">Transmembrane helix</keyword>
<feature type="transmembrane region" description="Helical" evidence="1">
    <location>
        <begin position="20"/>
        <end position="38"/>
    </location>
</feature>
<evidence type="ECO:0000313" key="2">
    <source>
        <dbReference type="EMBL" id="PNG18122.1"/>
    </source>
</evidence>
<feature type="transmembrane region" description="Helical" evidence="1">
    <location>
        <begin position="44"/>
        <end position="66"/>
    </location>
</feature>
<dbReference type="AlphaFoldDB" id="A0A2N8TGH8"/>
<dbReference type="RefSeq" id="WP_102912613.1">
    <property type="nucleotide sequence ID" value="NZ_POUC01000355.1"/>
</dbReference>
<proteinExistence type="predicted"/>
<organism evidence="2 3">
    <name type="scientific">Streptomyces cahuitamycinicus</name>
    <dbReference type="NCBI Taxonomy" id="2070367"/>
    <lineage>
        <taxon>Bacteria</taxon>
        <taxon>Bacillati</taxon>
        <taxon>Actinomycetota</taxon>
        <taxon>Actinomycetes</taxon>
        <taxon>Kitasatosporales</taxon>
        <taxon>Streptomycetaceae</taxon>
        <taxon>Streptomyces</taxon>
    </lineage>
</organism>
<dbReference type="Proteomes" id="UP000235943">
    <property type="component" value="Unassembled WGS sequence"/>
</dbReference>
<accession>A0A2N8TGH8</accession>
<evidence type="ECO:0000256" key="1">
    <source>
        <dbReference type="SAM" id="Phobius"/>
    </source>
</evidence>
<keyword evidence="1" id="KW-0472">Membrane</keyword>
<name>A0A2N8TGH8_9ACTN</name>
<dbReference type="OrthoDB" id="4326274at2"/>
<comment type="caution">
    <text evidence="2">The sequence shown here is derived from an EMBL/GenBank/DDBJ whole genome shotgun (WGS) entry which is preliminary data.</text>
</comment>
<keyword evidence="1" id="KW-0812">Transmembrane</keyword>
<dbReference type="EMBL" id="POUC01000355">
    <property type="protein sequence ID" value="PNG18122.1"/>
    <property type="molecule type" value="Genomic_DNA"/>
</dbReference>
<gene>
    <name evidence="2" type="ORF">C1J00_32785</name>
</gene>
<keyword evidence="3" id="KW-1185">Reference proteome</keyword>